<dbReference type="PANTHER" id="PTHR45778:SF7">
    <property type="entry name" value="PURPLE ACID PHOSPHATASE"/>
    <property type="match status" value="1"/>
</dbReference>
<dbReference type="InterPro" id="IPR004843">
    <property type="entry name" value="Calcineurin-like_PHP"/>
</dbReference>
<evidence type="ECO:0000256" key="4">
    <source>
        <dbReference type="ARBA" id="ARBA00022729"/>
    </source>
</evidence>
<reference evidence="12 13" key="1">
    <citation type="submission" date="2024-10" db="EMBL/GenBank/DDBJ databases">
        <title>Updated reference genomes for cyclostephanoid diatoms.</title>
        <authorList>
            <person name="Roberts W.R."/>
            <person name="Alverson A.J."/>
        </authorList>
    </citation>
    <scope>NUCLEOTIDE SEQUENCE [LARGE SCALE GENOMIC DNA]</scope>
    <source>
        <strain evidence="12 13">AJA232-27</strain>
    </source>
</reference>
<protein>
    <recommendedName>
        <fullName evidence="6">Purple acid phosphatase</fullName>
        <ecNumber evidence="6">3.1.3.2</ecNumber>
    </recommendedName>
</protein>
<accession>A0ABD3MBB7</accession>
<dbReference type="Proteomes" id="UP001530293">
    <property type="component" value="Unassembled WGS sequence"/>
</dbReference>
<feature type="region of interest" description="Disordered" evidence="7">
    <location>
        <begin position="1"/>
        <end position="20"/>
    </location>
</feature>
<evidence type="ECO:0000259" key="11">
    <source>
        <dbReference type="Pfam" id="PF16656"/>
    </source>
</evidence>
<dbReference type="InterPro" id="IPR008963">
    <property type="entry name" value="Purple_acid_Pase-like_N"/>
</dbReference>
<evidence type="ECO:0000256" key="8">
    <source>
        <dbReference type="SAM" id="Phobius"/>
    </source>
</evidence>
<dbReference type="Pfam" id="PF16656">
    <property type="entry name" value="Pur_ac_phosph_N"/>
    <property type="match status" value="1"/>
</dbReference>
<keyword evidence="13" id="KW-1185">Reference proteome</keyword>
<dbReference type="Pfam" id="PF00149">
    <property type="entry name" value="Metallophos"/>
    <property type="match status" value="1"/>
</dbReference>
<evidence type="ECO:0000256" key="3">
    <source>
        <dbReference type="ARBA" id="ARBA00022525"/>
    </source>
</evidence>
<keyword evidence="6" id="KW-0378">Hydrolase</keyword>
<keyword evidence="4" id="KW-0732">Signal</keyword>
<dbReference type="EMBL" id="JALLBG020000152">
    <property type="protein sequence ID" value="KAL3761274.1"/>
    <property type="molecule type" value="Genomic_DNA"/>
</dbReference>
<dbReference type="InterPro" id="IPR029052">
    <property type="entry name" value="Metallo-depent_PP-like"/>
</dbReference>
<evidence type="ECO:0000256" key="2">
    <source>
        <dbReference type="ARBA" id="ARBA00011738"/>
    </source>
</evidence>
<organism evidence="12 13">
    <name type="scientific">Discostella pseudostelligera</name>
    <dbReference type="NCBI Taxonomy" id="259834"/>
    <lineage>
        <taxon>Eukaryota</taxon>
        <taxon>Sar</taxon>
        <taxon>Stramenopiles</taxon>
        <taxon>Ochrophyta</taxon>
        <taxon>Bacillariophyta</taxon>
        <taxon>Coscinodiscophyceae</taxon>
        <taxon>Thalassiosirophycidae</taxon>
        <taxon>Stephanodiscales</taxon>
        <taxon>Stephanodiscaceae</taxon>
        <taxon>Discostella</taxon>
    </lineage>
</organism>
<dbReference type="EC" id="3.1.3.2" evidence="6"/>
<feature type="domain" description="Calcineurin-like phosphoesterase" evidence="9">
    <location>
        <begin position="267"/>
        <end position="489"/>
    </location>
</feature>
<keyword evidence="8" id="KW-0472">Membrane</keyword>
<feature type="region of interest" description="Disordered" evidence="7">
    <location>
        <begin position="105"/>
        <end position="129"/>
    </location>
</feature>
<keyword evidence="8" id="KW-1133">Transmembrane helix</keyword>
<evidence type="ECO:0000256" key="7">
    <source>
        <dbReference type="SAM" id="MobiDB-lite"/>
    </source>
</evidence>
<feature type="domain" description="Purple acid phosphatase C-terminal" evidence="10">
    <location>
        <begin position="505"/>
        <end position="558"/>
    </location>
</feature>
<sequence length="571" mass="62435">MDPEDLHAENGSTTRSLLQDYDETTTATTPLIEPKPSSGSSVVFIGDVAAGVDDDDGVRNNGKSTKSPRISTMAYIILSMVLLLACLFLAAVFMPQTVHDDILPTTLPSASPSSSGQQRTNNHYSDKMQRQTDPIGVHISLTGLVSEMYVQFSTGDSGESIVEFAKKSTSTADEPTNWIKVKGTSTTYAATDMCQEPATSLSGFVSPGHLHTVKLVNLEPNTDYIYRVGLGFGQGVKWSGESFHFRTSSPPGEGGGGEGHAEAAVTFLVLADQGYSESMSHGSQQVAQLMSSIINEQTIDSIHHIGDLCYADGTSSIWDAWLNMIQPYASQVPYMVVNGNHEYDHTMGGSGGKDPSGEVSEFGFQPDWDETSFHSTGGECGVPISKRFAVPENGNSVFWYSYDQALMHTVVLSSEHNMALGSRQYDWLEKDLKAVNRIITPWVVVELHRPLYSSDEWAEQVEVGMQDAIEDLLYTHRVDVVISGHAHSYFRSCDGLYTYNCAKGGPIYLVVGTGGESLEDVPELHNQFTEYSDDTRFGVGRATVYNATVMHWEFVAVGGDSTDEVWIRRDR</sequence>
<feature type="compositionally biased region" description="Low complexity" evidence="7">
    <location>
        <begin position="105"/>
        <end position="115"/>
    </location>
</feature>
<dbReference type="InterPro" id="IPR025733">
    <property type="entry name" value="PAPs_C"/>
</dbReference>
<feature type="transmembrane region" description="Helical" evidence="8">
    <location>
        <begin position="73"/>
        <end position="94"/>
    </location>
</feature>
<gene>
    <name evidence="12" type="ORF">ACHAWU_010187</name>
</gene>
<comment type="subunit">
    <text evidence="2">Homodimer.</text>
</comment>
<comment type="similarity">
    <text evidence="6">Belongs to the metallophosphoesterase superfamily. Purple acid phosphatase family.</text>
</comment>
<dbReference type="SUPFAM" id="SSF56300">
    <property type="entry name" value="Metallo-dependent phosphatases"/>
    <property type="match status" value="1"/>
</dbReference>
<evidence type="ECO:0000256" key="1">
    <source>
        <dbReference type="ARBA" id="ARBA00004613"/>
    </source>
</evidence>
<evidence type="ECO:0000313" key="12">
    <source>
        <dbReference type="EMBL" id="KAL3761274.1"/>
    </source>
</evidence>
<proteinExistence type="inferred from homology"/>
<evidence type="ECO:0000256" key="5">
    <source>
        <dbReference type="ARBA" id="ARBA00023180"/>
    </source>
</evidence>
<evidence type="ECO:0000313" key="13">
    <source>
        <dbReference type="Proteomes" id="UP001530293"/>
    </source>
</evidence>
<dbReference type="InterPro" id="IPR015914">
    <property type="entry name" value="PAPs_N"/>
</dbReference>
<comment type="catalytic activity">
    <reaction evidence="6">
        <text>a phosphate monoester + H2O = an alcohol + phosphate</text>
        <dbReference type="Rhea" id="RHEA:15017"/>
        <dbReference type="ChEBI" id="CHEBI:15377"/>
        <dbReference type="ChEBI" id="CHEBI:30879"/>
        <dbReference type="ChEBI" id="CHEBI:43474"/>
        <dbReference type="ChEBI" id="CHEBI:67140"/>
        <dbReference type="EC" id="3.1.3.2"/>
    </reaction>
</comment>
<evidence type="ECO:0000259" key="9">
    <source>
        <dbReference type="Pfam" id="PF00149"/>
    </source>
</evidence>
<name>A0ABD3MBB7_9STRA</name>
<dbReference type="GO" id="GO:0003993">
    <property type="term" value="F:acid phosphatase activity"/>
    <property type="evidence" value="ECO:0007669"/>
    <property type="project" value="UniProtKB-EC"/>
</dbReference>
<dbReference type="Gene3D" id="2.60.40.380">
    <property type="entry name" value="Purple acid phosphatase-like, N-terminal"/>
    <property type="match status" value="1"/>
</dbReference>
<dbReference type="Pfam" id="PF14008">
    <property type="entry name" value="Metallophos_C"/>
    <property type="match status" value="1"/>
</dbReference>
<evidence type="ECO:0000256" key="6">
    <source>
        <dbReference type="RuleBase" id="RU361203"/>
    </source>
</evidence>
<dbReference type="CDD" id="cd00839">
    <property type="entry name" value="MPP_PAPs"/>
    <property type="match status" value="1"/>
</dbReference>
<feature type="domain" description="Purple acid phosphatase N-terminal" evidence="11">
    <location>
        <begin position="134"/>
        <end position="247"/>
    </location>
</feature>
<dbReference type="SUPFAM" id="SSF49363">
    <property type="entry name" value="Purple acid phosphatase, N-terminal domain"/>
    <property type="match status" value="1"/>
</dbReference>
<dbReference type="Gene3D" id="3.60.21.10">
    <property type="match status" value="1"/>
</dbReference>
<keyword evidence="8" id="KW-0812">Transmembrane</keyword>
<keyword evidence="3" id="KW-0964">Secreted</keyword>
<comment type="caution">
    <text evidence="12">The sequence shown here is derived from an EMBL/GenBank/DDBJ whole genome shotgun (WGS) entry which is preliminary data.</text>
</comment>
<comment type="subcellular location">
    <subcellularLocation>
        <location evidence="1">Secreted</location>
    </subcellularLocation>
</comment>
<dbReference type="InterPro" id="IPR041792">
    <property type="entry name" value="MPP_PAP"/>
</dbReference>
<dbReference type="AlphaFoldDB" id="A0ABD3MBB7"/>
<dbReference type="GO" id="GO:0005576">
    <property type="term" value="C:extracellular region"/>
    <property type="evidence" value="ECO:0007669"/>
    <property type="project" value="UniProtKB-SubCell"/>
</dbReference>
<evidence type="ECO:0000259" key="10">
    <source>
        <dbReference type="Pfam" id="PF14008"/>
    </source>
</evidence>
<dbReference type="PANTHER" id="PTHR45778">
    <property type="entry name" value="PURPLE ACID PHOSPHATASE-RELATED"/>
    <property type="match status" value="1"/>
</dbReference>
<keyword evidence="5" id="KW-0325">Glycoprotein</keyword>